<protein>
    <submittedName>
        <fullName evidence="2">Uncharacterized protein</fullName>
    </submittedName>
</protein>
<evidence type="ECO:0000313" key="2">
    <source>
        <dbReference type="EMBL" id="KAG9443247.1"/>
    </source>
</evidence>
<dbReference type="PANTHER" id="PTHR30060:SF0">
    <property type="entry name" value="COILED-COIL PROTEIN (DUF2040)-RELATED"/>
    <property type="match status" value="1"/>
</dbReference>
<evidence type="ECO:0000256" key="1">
    <source>
        <dbReference type="SAM" id="MobiDB-lite"/>
    </source>
</evidence>
<dbReference type="AlphaFoldDB" id="A0AAV7E710"/>
<gene>
    <name evidence="2" type="ORF">H6P81_014587</name>
</gene>
<feature type="compositionally biased region" description="Acidic residues" evidence="1">
    <location>
        <begin position="184"/>
        <end position="193"/>
    </location>
</feature>
<feature type="region of interest" description="Disordered" evidence="1">
    <location>
        <begin position="182"/>
        <end position="222"/>
    </location>
</feature>
<dbReference type="EMBL" id="JAINDJ010000006">
    <property type="protein sequence ID" value="KAG9443247.1"/>
    <property type="molecule type" value="Genomic_DNA"/>
</dbReference>
<dbReference type="Proteomes" id="UP000825729">
    <property type="component" value="Unassembled WGS sequence"/>
</dbReference>
<keyword evidence="3" id="KW-1185">Reference proteome</keyword>
<comment type="caution">
    <text evidence="2">The sequence shown here is derived from an EMBL/GenBank/DDBJ whole genome shotgun (WGS) entry which is preliminary data.</text>
</comment>
<sequence length="222" mass="25294">MPMLKGPWHWVNSLALSAENVLRTGTFDHSRKCYSTPEEMKLAALERYNKMKDNTPQRLVSGSDDFTISNAPSAIFYHGAAACKGISSVESLTPEQRLHVWRQQQSLRRLPCDLLAGDCRSISRTFHKRVKRMLKLRVPGPPLPSPPGFCDDDEKDVEAEIARQAYKNKVLKVVEEQHKKALEEDPSVLDYEAENSPATYERPPREEVQIHRGTIGKSKRRK</sequence>
<proteinExistence type="predicted"/>
<organism evidence="2 3">
    <name type="scientific">Aristolochia fimbriata</name>
    <name type="common">White veined hardy Dutchman's pipe vine</name>
    <dbReference type="NCBI Taxonomy" id="158543"/>
    <lineage>
        <taxon>Eukaryota</taxon>
        <taxon>Viridiplantae</taxon>
        <taxon>Streptophyta</taxon>
        <taxon>Embryophyta</taxon>
        <taxon>Tracheophyta</taxon>
        <taxon>Spermatophyta</taxon>
        <taxon>Magnoliopsida</taxon>
        <taxon>Magnoliidae</taxon>
        <taxon>Piperales</taxon>
        <taxon>Aristolochiaceae</taxon>
        <taxon>Aristolochia</taxon>
    </lineage>
</organism>
<accession>A0AAV7E710</accession>
<evidence type="ECO:0000313" key="3">
    <source>
        <dbReference type="Proteomes" id="UP000825729"/>
    </source>
</evidence>
<dbReference type="PANTHER" id="PTHR30060">
    <property type="entry name" value="INNER MEMBRANE PROTEIN"/>
    <property type="match status" value="1"/>
</dbReference>
<reference evidence="2 3" key="1">
    <citation type="submission" date="2021-07" db="EMBL/GenBank/DDBJ databases">
        <title>The Aristolochia fimbriata genome: insights into angiosperm evolution, floral development and chemical biosynthesis.</title>
        <authorList>
            <person name="Jiao Y."/>
        </authorList>
    </citation>
    <scope>NUCLEOTIDE SEQUENCE [LARGE SCALE GENOMIC DNA]</scope>
    <source>
        <strain evidence="2">IBCAS-2021</strain>
        <tissue evidence="2">Leaf</tissue>
    </source>
</reference>
<name>A0AAV7E710_ARIFI</name>